<evidence type="ECO:0000313" key="2">
    <source>
        <dbReference type="EMBL" id="CAK7216571.1"/>
    </source>
</evidence>
<feature type="chain" id="PRO_5045195459" description="Exo-alpha-sialidase" evidence="1">
    <location>
        <begin position="22"/>
        <end position="582"/>
    </location>
</feature>
<dbReference type="Gene3D" id="2.60.120.560">
    <property type="entry name" value="Exo-inulinase, domain 1"/>
    <property type="match status" value="1"/>
</dbReference>
<reference evidence="2 3" key="1">
    <citation type="submission" date="2024-01" db="EMBL/GenBank/DDBJ databases">
        <authorList>
            <person name="Allen C."/>
            <person name="Tagirdzhanova G."/>
        </authorList>
    </citation>
    <scope>NUCLEOTIDE SEQUENCE [LARGE SCALE GENOMIC DNA]</scope>
</reference>
<evidence type="ECO:0000313" key="3">
    <source>
        <dbReference type="Proteomes" id="UP001642405"/>
    </source>
</evidence>
<evidence type="ECO:0008006" key="4">
    <source>
        <dbReference type="Google" id="ProtNLM"/>
    </source>
</evidence>
<comment type="caution">
    <text evidence="2">The sequence shown here is derived from an EMBL/GenBank/DDBJ whole genome shotgun (WGS) entry which is preliminary data.</text>
</comment>
<evidence type="ECO:0000256" key="1">
    <source>
        <dbReference type="SAM" id="SignalP"/>
    </source>
</evidence>
<accession>A0ABP0BAL1</accession>
<dbReference type="PANTHER" id="PTHR38792">
    <property type="entry name" value="BNR/ASP-BOX REPEAT DOMAIN PROTEIN (AFU_ORTHOLOGUE AFUA_7G06430)-RELATED"/>
    <property type="match status" value="1"/>
</dbReference>
<proteinExistence type="predicted"/>
<dbReference type="Proteomes" id="UP001642405">
    <property type="component" value="Unassembled WGS sequence"/>
</dbReference>
<organism evidence="2 3">
    <name type="scientific">Sporothrix curviconia</name>
    <dbReference type="NCBI Taxonomy" id="1260050"/>
    <lineage>
        <taxon>Eukaryota</taxon>
        <taxon>Fungi</taxon>
        <taxon>Dikarya</taxon>
        <taxon>Ascomycota</taxon>
        <taxon>Pezizomycotina</taxon>
        <taxon>Sordariomycetes</taxon>
        <taxon>Sordariomycetidae</taxon>
        <taxon>Ophiostomatales</taxon>
        <taxon>Ophiostomataceae</taxon>
        <taxon>Sporothrix</taxon>
    </lineage>
</organism>
<dbReference type="SUPFAM" id="SSF50939">
    <property type="entry name" value="Sialidases"/>
    <property type="match status" value="1"/>
</dbReference>
<dbReference type="InterPro" id="IPR036278">
    <property type="entry name" value="Sialidase_sf"/>
</dbReference>
<keyword evidence="3" id="KW-1185">Reference proteome</keyword>
<keyword evidence="1" id="KW-0732">Signal</keyword>
<dbReference type="EMBL" id="CAWUHB010000012">
    <property type="protein sequence ID" value="CAK7216571.1"/>
    <property type="molecule type" value="Genomic_DNA"/>
</dbReference>
<dbReference type="CDD" id="cd15482">
    <property type="entry name" value="Sialidase_non-viral"/>
    <property type="match status" value="1"/>
</dbReference>
<protein>
    <recommendedName>
        <fullName evidence="4">Exo-alpha-sialidase</fullName>
    </recommendedName>
</protein>
<name>A0ABP0BAL1_9PEZI</name>
<sequence>MKLGPGFVSLALASSAALVAADGQGAYLWDPPVDNEANVYARVIELQHSGNASVDGTLLATWEHWYTTGDDSTVANGTAGSFILRQSADGGATWSTLTTITDTDTGPGHPFAQFWQPFLFEFPIALGGYPAGTLLLVGNLVPANKTITNFYTWRSTDHGQTWDRVGGAWQQGGAPGAGIWEAFLYLDSQDRLVAVFSDERDNTTHSQMLVHVVSHDGGETWGDVVRDVASTAQTDRPGMASVARMDNGQYAMSYEVCGRPNCPIHVKTSADGVTWNAADLGTAVVTEDALYAGSSPYTVWDPSTSQLVLASHAVWDLATDTQAAEFHRAVFTNNKHGTGAWSWSPAPWYVSNASAICNSNYSPHLLPSHTAAKGIRYTAPSSEGSIGLCSERTAAAPVGVLPYRADFAANGQLGWIDFGGNWTVDGDAYSVGTAVGNIDARAATGSSGWTDYTVSTDAMIVGAAGGVMGLTARITAPMNGLNAFKGYTAAINSFTGNLTVSREAHAMVVLGSSAHPGGILSDTWYHLSLAVKGYDLTASLTSAAGSSDVTYTVVDNSFPRGMAGLLVNDGAGSFQNVEIVEA</sequence>
<dbReference type="PANTHER" id="PTHR38792:SF3">
    <property type="entry name" value="BNR_ASP-BOX REPEAT DOMAIN PROTEIN (AFU_ORTHOLOGUE AFUA_7G06430)-RELATED"/>
    <property type="match status" value="1"/>
</dbReference>
<feature type="signal peptide" evidence="1">
    <location>
        <begin position="1"/>
        <end position="21"/>
    </location>
</feature>
<dbReference type="Gene3D" id="2.120.10.10">
    <property type="match status" value="1"/>
</dbReference>
<gene>
    <name evidence="2" type="ORF">SCUCBS95973_002852</name>
</gene>